<feature type="domain" description="Chitin-binding type-2" evidence="4">
    <location>
        <begin position="446"/>
        <end position="507"/>
    </location>
</feature>
<evidence type="ECO:0000259" key="4">
    <source>
        <dbReference type="PROSITE" id="PS50940"/>
    </source>
</evidence>
<feature type="signal peptide" evidence="3">
    <location>
        <begin position="1"/>
        <end position="18"/>
    </location>
</feature>
<dbReference type="EMBL" id="JABFTP020000062">
    <property type="protein sequence ID" value="KAL3274428.1"/>
    <property type="molecule type" value="Genomic_DNA"/>
</dbReference>
<sequence>MNFILSILFLTLISEIWTKDCANLKSNTKLFCYYGDIKETTEYCQCTHVILPERTQLKDVESIRKRNKDVKILITVREFNENLVQLLKGAQVDGVELNLKKIDEKNDVSDFVSTVKSKLGSNLYIAVSIPPKTEVLAKYFDFKSLSKHADVFVLNTAFLGASHNVTFHPSRLSGLWDMQNTDSLVDLVTGLGAPLSKLVISAPVQAFQFTLQNETYTSPGSPATEVKSIDRNELCEKMREKGDEWTLERDQDQAGPYIFRGTKWIAFEDDISIDIKTKYARVRGLGGIALKDLLQDSETKCGPSLLDAAFKGLSKQARAPRGAVLHTLEREIQSATPEINGAVHASPFRISRVIDTEGKVHVIRQDTRTEFECSRQGYFVHPRSCNRFYRCVKFDQRTDEYNVFEFDCPAGLAFDEKTEVCVWPGSLPHASACSGSSEIAPVPQKRFSCPSEPGYYADPENCRWFFACLDHGEPSMQAYEFRCPFGLVFDEEKLLCEWSWRVPKCGTRISTVTVDFYGGASSNINQYDGLGVLQTVKLGGLQGPIQIAPAKTYSNVGIIGTSSKVLNDNQLIGRNSAQFIDASKRLGLTLKATQSLYNAGLLNQQLTQDHLNSLASGRLVQGQDILNLGGLASEVNHGLSGVNLGQHYAELDASGSHQNYLEESKLQLSGLNLNENSNGGQSGLNLAQNFVRLGSSDASLRELQGGQYYQTSAISGGTSGSHSSLNAASLNLGISADNQQIGDEQVQTSDLLRNGGYGSKTEEYFLHSNLGQASNNLAAKQLNLGVGYQNIHSQNLGGHSSSYFNLGQNSGVDGIQQYTVKQQNIGSDASNFGYSGISTEQSSGSYNQEISNSNVNLAANQYQFGQKNLEADSVNVVSDASFGSTASPSVGSTSSSYIDVIPQVNPSSVSPTTATLFESIVSATPLKTIDTYKQEESSDTLGTQYSVDDQSKSKVNFEIKNKNEYSNVDSTYQQPEYISSTSSPALQYTQEDKAYSYEPSIKFQKNPQLIVEPVQVSTVSPLPSSTYSYTKTTISDVGKQEAQKVLINPVVSLSSIGEKGIIGETIYSQGGGYTYEKPSISFEENPGITVTSTSAPLVEKPIVAPSAGSSFNYFRKETSYNKPSVVFKEQVAVEQPSVVLASSRAPAVSSYHRQDINNLYTSQEVIKEQPKVLVAPTSGTSYSYINHETNGYKYDKPSVTFEEQPKLVLQPQISSYPKQVVQTQTITKQPVLSSVNYVQPQVTVFQQPHIAFKQPQAVVTSYFNKPQIVSAQPQLSLEQTKVVENEPQILQHPAYVSSTQTPILLETKQEENLGYKYEKPIIAFEDKPQVIKAGFVKPSVSTSYAINTAYSYDKPSVLLENKQPAPSTYEYIQPIIQQPRGFSKFYGYDYPRPQVQLVEEPKVVVTSYENKVPVEEAPIVPKKAYVTGNSFQYQNNIQKIQPIQFYSTPRPTYVSTVASVVKKPIQIPTQQVFYYDSRLDNQKSTVSPSNAYLPSLNNGDGYKYTKPQIQLVETPKTQVHLVEEPKEIVTSYENRAPIVPKKAYVTGNSYQYQKSIQNVQPIQFYSTPRPTYVSTVAPVVRKPIEIPAQQVLYYDSRLDNQIDNRKLSVSSSNTYLPPSNNVGGYKYPKPRIQLVESPKIQTVIVSTPRPTYQTVVQSVVSQKLQPIKQDFVYYGNRLSTTPATQVQYLESTTVKPPVTVTATYLPPVVQKAQQVEVQSYAYSKPQLQNSQIEIENVQVQPRKQVVVENYVYQQNAPKLDIIHYTTPRPTVTLIEEKKAPVQVFTYYDSRLVESQTPKVGNIENQGYDYPKPQVKFEEVKTLYDQQVPLLKSPTYYTTSRPTPTTVTLIEQKKAPEQQIFTYYDSRLADTQTPKVSNIEIQGYDYPKPQINFEEVKTTYQKQISLPKAPVYYSTPRPTYQSTVASVIIQKQEPVKLENTYYDNRFISSKIPQVKHIESTPLVSKIQNVELEGYDYPKPQVKFEEEKITYENKVPVVEAHIVPKKAYVTTGQSYTYHQKADVKISEPKPIVLEDYVAANYQEYTSRPKLEEVYYTTPKPTPVSVITQKLVPINQEFTYYDSRQSSTPKPQIQYLESSVQKLERVGYNYPKPKVQFVEEPKVLIEKKVQPLVVENYVSPDYNKYEIPLQTSTVATVLSQRVQPIKLSQVIPEVRIKSTSSPVVIQKLEQEEPSSPFYYYDSRLSTTEVPEVEEKLLVSLPVRQEVTSFDSRYSTTVEPLVKVKSRPNLVIIKQDVSTIQPTVEYSLRTSTSKLGIKYADIEVDEPSSTYLPIRKKVKSTTQPSREYLPTLTSPRPTKEYLPVVSSEYLPVSSSESPAQDGISVENYENFELVRKKSRPVKVVKIVRPRVKTVVVKKNDFNPFLSAKLGAQCTCTSNTLELRSGESVVVENYEAGNEDVPEIKFSTTELPSSTYTSRKKNRGRTRVQNIVIEEVGSTRSSKVDIEASGVKIKTPRVRVTTPRVDIEADEVTVVKTKGGRRRIGSYDSQSEENIDVEVNAKAFDRYGPGGVRSSVETLQGIDCQRAGLFRHPSQCNKFYSCRWDCKKNKFTLHMFNCPVHLTFDNNLGACNWPSQGPACLENTLLPSE</sequence>
<dbReference type="GO" id="GO:0008061">
    <property type="term" value="F:chitin binding"/>
    <property type="evidence" value="ECO:0007669"/>
    <property type="project" value="UniProtKB-KW"/>
</dbReference>
<dbReference type="InterPro" id="IPR036508">
    <property type="entry name" value="Chitin-bd_dom_sf"/>
</dbReference>
<name>A0ABD2N726_9CUCU</name>
<keyword evidence="3" id="KW-0732">Signal</keyword>
<comment type="caution">
    <text evidence="6">The sequence shown here is derived from an EMBL/GenBank/DDBJ whole genome shotgun (WGS) entry which is preliminary data.</text>
</comment>
<feature type="chain" id="PRO_5044791945" description="Chitinase" evidence="3">
    <location>
        <begin position="19"/>
        <end position="2604"/>
    </location>
</feature>
<protein>
    <recommendedName>
        <fullName evidence="8">Chitinase</fullName>
    </recommendedName>
</protein>
<dbReference type="PANTHER" id="PTHR11177:SF235">
    <property type="entry name" value="CHITINASE-LIKE PROTEIN IDGF1-RELATED"/>
    <property type="match status" value="1"/>
</dbReference>
<dbReference type="PROSITE" id="PS51910">
    <property type="entry name" value="GH18_2"/>
    <property type="match status" value="1"/>
</dbReference>
<evidence type="ECO:0000313" key="6">
    <source>
        <dbReference type="EMBL" id="KAL3274428.1"/>
    </source>
</evidence>
<dbReference type="Gene3D" id="3.20.20.80">
    <property type="entry name" value="Glycosidases"/>
    <property type="match status" value="1"/>
</dbReference>
<dbReference type="Pfam" id="PF01607">
    <property type="entry name" value="CBM_14"/>
    <property type="match status" value="3"/>
</dbReference>
<dbReference type="InterPro" id="IPR011583">
    <property type="entry name" value="Chitinase_II/V-like_cat"/>
</dbReference>
<dbReference type="Gene3D" id="3.10.50.10">
    <property type="match status" value="1"/>
</dbReference>
<organism evidence="6 7">
    <name type="scientific">Cryptolaemus montrouzieri</name>
    <dbReference type="NCBI Taxonomy" id="559131"/>
    <lineage>
        <taxon>Eukaryota</taxon>
        <taxon>Metazoa</taxon>
        <taxon>Ecdysozoa</taxon>
        <taxon>Arthropoda</taxon>
        <taxon>Hexapoda</taxon>
        <taxon>Insecta</taxon>
        <taxon>Pterygota</taxon>
        <taxon>Neoptera</taxon>
        <taxon>Endopterygota</taxon>
        <taxon>Coleoptera</taxon>
        <taxon>Polyphaga</taxon>
        <taxon>Cucujiformia</taxon>
        <taxon>Coccinelloidea</taxon>
        <taxon>Coccinellidae</taxon>
        <taxon>Scymninae</taxon>
        <taxon>Scymnini</taxon>
        <taxon>Cryptolaemus</taxon>
    </lineage>
</organism>
<dbReference type="PANTHER" id="PTHR11177">
    <property type="entry name" value="CHITINASE"/>
    <property type="match status" value="1"/>
</dbReference>
<dbReference type="SMART" id="SM00636">
    <property type="entry name" value="Glyco_18"/>
    <property type="match status" value="1"/>
</dbReference>
<dbReference type="SUPFAM" id="SSF51445">
    <property type="entry name" value="(Trans)glycosidases"/>
    <property type="match status" value="1"/>
</dbReference>
<evidence type="ECO:0000256" key="1">
    <source>
        <dbReference type="ARBA" id="ARBA00009121"/>
    </source>
</evidence>
<proteinExistence type="inferred from homology"/>
<keyword evidence="7" id="KW-1185">Reference proteome</keyword>
<evidence type="ECO:0000256" key="2">
    <source>
        <dbReference type="ARBA" id="ARBA00022669"/>
    </source>
</evidence>
<dbReference type="PROSITE" id="PS50940">
    <property type="entry name" value="CHIT_BIND_II"/>
    <property type="match status" value="3"/>
</dbReference>
<dbReference type="SUPFAM" id="SSF57625">
    <property type="entry name" value="Invertebrate chitin-binding proteins"/>
    <property type="match status" value="3"/>
</dbReference>
<dbReference type="Proteomes" id="UP001516400">
    <property type="component" value="Unassembled WGS sequence"/>
</dbReference>
<dbReference type="InterPro" id="IPR017853">
    <property type="entry name" value="GH"/>
</dbReference>
<evidence type="ECO:0000259" key="5">
    <source>
        <dbReference type="PROSITE" id="PS51910"/>
    </source>
</evidence>
<feature type="domain" description="Chitin-binding type-2" evidence="4">
    <location>
        <begin position="370"/>
        <end position="435"/>
    </location>
</feature>
<gene>
    <name evidence="6" type="ORF">HHI36_015816</name>
</gene>
<feature type="domain" description="GH18" evidence="5">
    <location>
        <begin position="1"/>
        <end position="316"/>
    </location>
</feature>
<dbReference type="InterPro" id="IPR029070">
    <property type="entry name" value="Chitinase_insertion_sf"/>
</dbReference>
<reference evidence="6 7" key="1">
    <citation type="journal article" date="2021" name="BMC Biol.">
        <title>Horizontally acquired antibacterial genes associated with adaptive radiation of ladybird beetles.</title>
        <authorList>
            <person name="Li H.S."/>
            <person name="Tang X.F."/>
            <person name="Huang Y.H."/>
            <person name="Xu Z.Y."/>
            <person name="Chen M.L."/>
            <person name="Du X.Y."/>
            <person name="Qiu B.Y."/>
            <person name="Chen P.T."/>
            <person name="Zhang W."/>
            <person name="Slipinski A."/>
            <person name="Escalona H.E."/>
            <person name="Waterhouse R.M."/>
            <person name="Zwick A."/>
            <person name="Pang H."/>
        </authorList>
    </citation>
    <scope>NUCLEOTIDE SEQUENCE [LARGE SCALE GENOMIC DNA]</scope>
    <source>
        <strain evidence="6">SYSU2018</strain>
    </source>
</reference>
<dbReference type="SMART" id="SM00494">
    <property type="entry name" value="ChtBD2"/>
    <property type="match status" value="3"/>
</dbReference>
<dbReference type="InterPro" id="IPR050314">
    <property type="entry name" value="Glycosyl_Hydrlase_18"/>
</dbReference>
<evidence type="ECO:0000313" key="7">
    <source>
        <dbReference type="Proteomes" id="UP001516400"/>
    </source>
</evidence>
<dbReference type="InterPro" id="IPR001223">
    <property type="entry name" value="Glyco_hydro18_cat"/>
</dbReference>
<comment type="similarity">
    <text evidence="1">Belongs to the glycosyl hydrolase 18 family. Chitinase class II subfamily.</text>
</comment>
<dbReference type="Gene3D" id="2.170.140.10">
    <property type="entry name" value="Chitin binding domain"/>
    <property type="match status" value="3"/>
</dbReference>
<dbReference type="Pfam" id="PF00704">
    <property type="entry name" value="Glyco_hydro_18"/>
    <property type="match status" value="1"/>
</dbReference>
<accession>A0ABD2N726</accession>
<evidence type="ECO:0008006" key="8">
    <source>
        <dbReference type="Google" id="ProtNLM"/>
    </source>
</evidence>
<evidence type="ECO:0000256" key="3">
    <source>
        <dbReference type="SAM" id="SignalP"/>
    </source>
</evidence>
<keyword evidence="2" id="KW-0147">Chitin-binding</keyword>
<dbReference type="InterPro" id="IPR002557">
    <property type="entry name" value="Chitin-bd_dom"/>
</dbReference>
<feature type="domain" description="Chitin-binding type-2" evidence="4">
    <location>
        <begin position="2536"/>
        <end position="2597"/>
    </location>
</feature>